<evidence type="ECO:0000313" key="3">
    <source>
        <dbReference type="EMBL" id="KAL1304694.1"/>
    </source>
</evidence>
<feature type="domain" description="DUF7726" evidence="2">
    <location>
        <begin position="2"/>
        <end position="40"/>
    </location>
</feature>
<organism evidence="3 4">
    <name type="scientific">Neodothiora populina</name>
    <dbReference type="NCBI Taxonomy" id="2781224"/>
    <lineage>
        <taxon>Eukaryota</taxon>
        <taxon>Fungi</taxon>
        <taxon>Dikarya</taxon>
        <taxon>Ascomycota</taxon>
        <taxon>Pezizomycotina</taxon>
        <taxon>Dothideomycetes</taxon>
        <taxon>Dothideomycetidae</taxon>
        <taxon>Dothideales</taxon>
        <taxon>Dothioraceae</taxon>
        <taxon>Neodothiora</taxon>
    </lineage>
</organism>
<evidence type="ECO:0000313" key="4">
    <source>
        <dbReference type="Proteomes" id="UP001562354"/>
    </source>
</evidence>
<sequence>MQSTSLNRFREAKGPDGGNTNSVFYAACVFFEKIRVKEGKPKSKHRQEMEAAWGDQGGFDTKTPVHNKFMWVKKGEEGIGINSLGERYIYT</sequence>
<dbReference type="PANTHER" id="PTHR42339:SF1">
    <property type="entry name" value="HISTONE H1"/>
    <property type="match status" value="1"/>
</dbReference>
<dbReference type="InterPro" id="IPR056143">
    <property type="entry name" value="DUF7726"/>
</dbReference>
<dbReference type="RefSeq" id="XP_069200969.1">
    <property type="nucleotide sequence ID" value="XM_069348460.1"/>
</dbReference>
<accession>A0ABR3PEZ9</accession>
<name>A0ABR3PEZ9_9PEZI</name>
<evidence type="ECO:0000259" key="2">
    <source>
        <dbReference type="Pfam" id="PF24852"/>
    </source>
</evidence>
<dbReference type="Proteomes" id="UP001562354">
    <property type="component" value="Unassembled WGS sequence"/>
</dbReference>
<dbReference type="PANTHER" id="PTHR42339">
    <property type="entry name" value="HISTONE H1"/>
    <property type="match status" value="1"/>
</dbReference>
<evidence type="ECO:0000256" key="1">
    <source>
        <dbReference type="SAM" id="MobiDB-lite"/>
    </source>
</evidence>
<dbReference type="Pfam" id="PF24852">
    <property type="entry name" value="DUF7726"/>
    <property type="match status" value="1"/>
</dbReference>
<comment type="caution">
    <text evidence="3">The sequence shown here is derived from an EMBL/GenBank/DDBJ whole genome shotgun (WGS) entry which is preliminary data.</text>
</comment>
<dbReference type="EMBL" id="JBFMKM010000008">
    <property type="protein sequence ID" value="KAL1304694.1"/>
    <property type="molecule type" value="Genomic_DNA"/>
</dbReference>
<protein>
    <recommendedName>
        <fullName evidence="2">DUF7726 domain-containing protein</fullName>
    </recommendedName>
</protein>
<reference evidence="3 4" key="1">
    <citation type="submission" date="2024-07" db="EMBL/GenBank/DDBJ databases">
        <title>Draft sequence of the Neodothiora populina.</title>
        <authorList>
            <person name="Drown D.D."/>
            <person name="Schuette U.S."/>
            <person name="Buechlein A.B."/>
            <person name="Rusch D.R."/>
            <person name="Winton L.W."/>
            <person name="Adams G.A."/>
        </authorList>
    </citation>
    <scope>NUCLEOTIDE SEQUENCE [LARGE SCALE GENOMIC DNA]</scope>
    <source>
        <strain evidence="3 4">CPC 39397</strain>
    </source>
</reference>
<keyword evidence="4" id="KW-1185">Reference proteome</keyword>
<proteinExistence type="predicted"/>
<dbReference type="GeneID" id="95977347"/>
<gene>
    <name evidence="3" type="ORF">AAFC00_003646</name>
</gene>
<feature type="region of interest" description="Disordered" evidence="1">
    <location>
        <begin position="1"/>
        <end position="21"/>
    </location>
</feature>